<keyword evidence="1" id="KW-0547">Nucleotide-binding</keyword>
<evidence type="ECO:0000313" key="3">
    <source>
        <dbReference type="EMBL" id="TKC98164.1"/>
    </source>
</evidence>
<dbReference type="InterPro" id="IPR004843">
    <property type="entry name" value="Calcineurin-like_PHP"/>
</dbReference>
<dbReference type="GO" id="GO:0016787">
    <property type="term" value="F:hydrolase activity"/>
    <property type="evidence" value="ECO:0007669"/>
    <property type="project" value="InterPro"/>
</dbReference>
<comment type="caution">
    <text evidence="3">The sequence shown here is derived from an EMBL/GenBank/DDBJ whole genome shotgun (WGS) entry which is preliminary data.</text>
</comment>
<dbReference type="Gene3D" id="3.30.470.20">
    <property type="entry name" value="ATP-grasp fold, B domain"/>
    <property type="match status" value="1"/>
</dbReference>
<dbReference type="RefSeq" id="WP_136934828.1">
    <property type="nucleotide sequence ID" value="NZ_SSMQ01000073.1"/>
</dbReference>
<dbReference type="SUPFAM" id="SSF56300">
    <property type="entry name" value="Metallo-dependent phosphatases"/>
    <property type="match status" value="1"/>
</dbReference>
<dbReference type="Proteomes" id="UP000309215">
    <property type="component" value="Unassembled WGS sequence"/>
</dbReference>
<gene>
    <name evidence="3" type="ORF">E8A74_42305</name>
</gene>
<evidence type="ECO:0000259" key="2">
    <source>
        <dbReference type="PROSITE" id="PS50975"/>
    </source>
</evidence>
<dbReference type="SUPFAM" id="SSF56059">
    <property type="entry name" value="Glutathione synthetase ATP-binding domain-like"/>
    <property type="match status" value="1"/>
</dbReference>
<keyword evidence="4" id="KW-1185">Reference proteome</keyword>
<dbReference type="AlphaFoldDB" id="A0A4U1IUP5"/>
<dbReference type="InterPro" id="IPR011761">
    <property type="entry name" value="ATP-grasp"/>
</dbReference>
<dbReference type="GO" id="GO:0005524">
    <property type="term" value="F:ATP binding"/>
    <property type="evidence" value="ECO:0007669"/>
    <property type="project" value="UniProtKB-UniRule"/>
</dbReference>
<dbReference type="PANTHER" id="PTHR31302">
    <property type="entry name" value="TRANSMEMBRANE PROTEIN WITH METALLOPHOSPHOESTERASE DOMAIN-RELATED"/>
    <property type="match status" value="1"/>
</dbReference>
<dbReference type="InterPro" id="IPR051158">
    <property type="entry name" value="Metallophosphoesterase_sf"/>
</dbReference>
<keyword evidence="1" id="KW-0067">ATP-binding</keyword>
<dbReference type="Pfam" id="PF00149">
    <property type="entry name" value="Metallophos"/>
    <property type="match status" value="1"/>
</dbReference>
<protein>
    <submittedName>
        <fullName evidence="3">ATP-grasp domain-containing protein</fullName>
    </submittedName>
</protein>
<dbReference type="GO" id="GO:0046872">
    <property type="term" value="F:metal ion binding"/>
    <property type="evidence" value="ECO:0007669"/>
    <property type="project" value="InterPro"/>
</dbReference>
<evidence type="ECO:0000313" key="4">
    <source>
        <dbReference type="Proteomes" id="UP000309215"/>
    </source>
</evidence>
<proteinExistence type="predicted"/>
<name>A0A4U1IUP5_9BACT</name>
<dbReference type="InterPro" id="IPR029052">
    <property type="entry name" value="Metallo-depent_PP-like"/>
</dbReference>
<dbReference type="PROSITE" id="PS50975">
    <property type="entry name" value="ATP_GRASP"/>
    <property type="match status" value="1"/>
</dbReference>
<organism evidence="3 4">
    <name type="scientific">Polyangium fumosum</name>
    <dbReference type="NCBI Taxonomy" id="889272"/>
    <lineage>
        <taxon>Bacteria</taxon>
        <taxon>Pseudomonadati</taxon>
        <taxon>Myxococcota</taxon>
        <taxon>Polyangia</taxon>
        <taxon>Polyangiales</taxon>
        <taxon>Polyangiaceae</taxon>
        <taxon>Polyangium</taxon>
    </lineage>
</organism>
<dbReference type="Gene3D" id="3.60.21.10">
    <property type="match status" value="1"/>
</dbReference>
<accession>A0A4U1IUP5</accession>
<feature type="domain" description="ATP-grasp" evidence="2">
    <location>
        <begin position="705"/>
        <end position="922"/>
    </location>
</feature>
<dbReference type="EMBL" id="SSMQ01000073">
    <property type="protein sequence ID" value="TKC98164.1"/>
    <property type="molecule type" value="Genomic_DNA"/>
</dbReference>
<reference evidence="3 4" key="1">
    <citation type="submission" date="2019-04" db="EMBL/GenBank/DDBJ databases">
        <authorList>
            <person name="Li Y."/>
            <person name="Wang J."/>
        </authorList>
    </citation>
    <scope>NUCLEOTIDE SEQUENCE [LARGE SCALE GENOMIC DNA]</scope>
    <source>
        <strain evidence="3 4">DSM 14668</strain>
    </source>
</reference>
<evidence type="ECO:0000256" key="1">
    <source>
        <dbReference type="PROSITE-ProRule" id="PRU00409"/>
    </source>
</evidence>
<dbReference type="Pfam" id="PF13535">
    <property type="entry name" value="ATP-grasp_4"/>
    <property type="match status" value="1"/>
</dbReference>
<dbReference type="OrthoDB" id="651281at2"/>
<dbReference type="PANTHER" id="PTHR31302:SF0">
    <property type="entry name" value="TRANSMEMBRANE PROTEIN WITH METALLOPHOSPHOESTERASE DOMAIN"/>
    <property type="match status" value="1"/>
</dbReference>
<sequence length="1028" mass="115697">MKTFTWLHLTDLHMGMVDQDWLLPNVKEQLFRDIQALEASLGPVDVVFFTGDLTQRGARSEFSKFHDFIEELWSILQNKDAKLLAVPGNHDLQRPGPTSDVDLMVQGWSDPATLPADFWKRDSLARQLVNSIFAEYNDWWRNCPRRPHIRQGLMAGDFSASLEKDGLRIGVIGLNVTFLQIQGGNYEGKLAVHPHQFHAVCGGDGPKWTSTHDAAILLTHQPPQWLYKDAAQLFSSEIQGNDRFAVHLCGHMHEHCFTQIAINRTEPAVRWQGLSTCGLERYQVIHDPAEPTPVSMVDRQHGYSIGRLEFGEQVVLKFWPRRLVPRGEFDWDTTIRRVEPSNHTSPLILKPRKRTAASYTLRAILDDVAQRANRIELRAHSSPGGTVLMTEPADLVTLIASVLRMADYTSKSTSVLESSAAFWASDMGRIVLQASQRAQGQTSLQRLFIGNARSDQAKAVAEEQREAGIDLRFLDPVAYEQAVRLHLRTLINELKQLDLTEVDLDAAEQEPLRLAFAVYGKPPRRFLGFDFPLRNGAGTAFGFVFEPTRELLATADRVLAECFAKAHNLSTDEERAQRGLVLFGAHRWKRGRVIREAIAAELDVVLAHCTGDQDMVSPAFKSIVHDVVEVEEPDNPAFLKKLGQDLTKRFPHGWHALGLDDYVCRQAALLAESGFRYYPPSADEITRQKHRLRAMWNAYCTQKKRLPLHPVPFEYREYHSFNAQGTPRKLEELTPLTGPCIVKPDELSASIEIKRAATPDHIDGRVSECLAHLAENWRQEASRHGIDVRPHIQIEAEIPRARHLNGHADAEFSVEVLSEGQRHHIVAITQKWVSQDYVELGHVVPAASFPDDLKDALHTSVTELLNQLDVFCAISHWEFIVTTNHRLALVEAQLRPGGDQIMDLIERAYGVSAERALFRWMTGRGFAFPTKNRCVAAICYLKPAVPITSYRRIEDGGNLGADLSVMENELREAVAHGPWAGPTNWTDRFVSLIRTGHSLEEARTACMRAAREVSLITDDGPVHMEVAG</sequence>